<dbReference type="PROSITE" id="PS50206">
    <property type="entry name" value="RHODANESE_3"/>
    <property type="match status" value="1"/>
</dbReference>
<evidence type="ECO:0000259" key="8">
    <source>
        <dbReference type="PROSITE" id="PS50054"/>
    </source>
</evidence>
<dbReference type="InterPro" id="IPR036873">
    <property type="entry name" value="Rhodanese-like_dom_sf"/>
</dbReference>
<dbReference type="GO" id="GO:0005737">
    <property type="term" value="C:cytoplasm"/>
    <property type="evidence" value="ECO:0007669"/>
    <property type="project" value="TreeGrafter"/>
</dbReference>
<dbReference type="Proteomes" id="UP001374579">
    <property type="component" value="Unassembled WGS sequence"/>
</dbReference>
<dbReference type="AlphaFoldDB" id="A0AAN9GIJ8"/>
<dbReference type="Gene3D" id="3.40.250.10">
    <property type="entry name" value="Rhodanese-like domain"/>
    <property type="match status" value="1"/>
</dbReference>
<dbReference type="InterPro" id="IPR008343">
    <property type="entry name" value="MKP"/>
</dbReference>
<evidence type="ECO:0000256" key="5">
    <source>
        <dbReference type="ARBA" id="ARBA00022912"/>
    </source>
</evidence>
<evidence type="ECO:0000259" key="10">
    <source>
        <dbReference type="PROSITE" id="PS50206"/>
    </source>
</evidence>
<dbReference type="CDD" id="cd14568">
    <property type="entry name" value="DSP_MKP_classIII"/>
    <property type="match status" value="1"/>
</dbReference>
<feature type="region of interest" description="Disordered" evidence="7">
    <location>
        <begin position="1093"/>
        <end position="1113"/>
    </location>
</feature>
<dbReference type="GO" id="GO:0005634">
    <property type="term" value="C:nucleus"/>
    <property type="evidence" value="ECO:0007669"/>
    <property type="project" value="UniProtKB-SubCell"/>
</dbReference>
<proteinExistence type="inferred from homology"/>
<protein>
    <recommendedName>
        <fullName evidence="3">protein-tyrosine-phosphatase</fullName>
        <ecNumber evidence="3">3.1.3.48</ecNumber>
    </recommendedName>
</protein>
<keyword evidence="6" id="KW-0539">Nucleus</keyword>
<comment type="caution">
    <text evidence="11">The sequence shown here is derived from an EMBL/GenBank/DDBJ whole genome shotgun (WGS) entry which is preliminary data.</text>
</comment>
<feature type="region of interest" description="Disordered" evidence="7">
    <location>
        <begin position="683"/>
        <end position="718"/>
    </location>
</feature>
<accession>A0AAN9GIJ8</accession>
<organism evidence="11 12">
    <name type="scientific">Littorina saxatilis</name>
    <dbReference type="NCBI Taxonomy" id="31220"/>
    <lineage>
        <taxon>Eukaryota</taxon>
        <taxon>Metazoa</taxon>
        <taxon>Spiralia</taxon>
        <taxon>Lophotrochozoa</taxon>
        <taxon>Mollusca</taxon>
        <taxon>Gastropoda</taxon>
        <taxon>Caenogastropoda</taxon>
        <taxon>Littorinimorpha</taxon>
        <taxon>Littorinoidea</taxon>
        <taxon>Littorinidae</taxon>
        <taxon>Littorina</taxon>
    </lineage>
</organism>
<comment type="subcellular location">
    <subcellularLocation>
        <location evidence="1">Nucleus</location>
    </subcellularLocation>
</comment>
<evidence type="ECO:0000256" key="3">
    <source>
        <dbReference type="ARBA" id="ARBA00013064"/>
    </source>
</evidence>
<evidence type="ECO:0000313" key="12">
    <source>
        <dbReference type="Proteomes" id="UP001374579"/>
    </source>
</evidence>
<sequence length="1121" mass="119191">MATTVAGSSATATGYDVPMDENANGYMWGMISPLELSTILTSPCEKVLVIDSRSFLEFNTSTLQQSVNVSCSKLVKRRLQQDKVHIQELLSQTCHVDVDPTWDVIVYDQCTEDPGVFTTDNFVHVLLRKLTASFNSVNFLSGGFLAFQAMYPGLVESKANNSYRCTALTSLSQPCLPVSNVGPTRILPFLYLGSSQDALSLETAQINGINYILNVSTNCPRPAYVQEGHFHRIPIGDNYSEKILPFLPEAFQFLDKVHEANGCVLVHCLAGISRSPTLAMAFIMKHMRMSSDDAYRYVKDKRPTISPNFNFLGQLLEYEQVVRREEEAERQRTHRPRGSFSNGSTSYSSPVVMDLLVCSPPSPGPRNTPRASFDFDQQTGFPGPRLTREKAATCAVPSDFPLPGSSAIPQGLQVEAASVSSPLPGPEQQAPFHGKESPAPFPGPDSQTKPSEGVGTEQTPFPGPNPDQQSSLAFVSPLPGPSADQPSTCGGELVSPLPGPSTDQPSTCVPTVPFPGPCSTMAALPLPSRRLQHVPMPGSPFPKTGTGSVPCVGPRYSSKAAGMFAPEMISFRRATLSEASVKRTVASMEESMATRTLSLGSVVTMDASHSPASKISAAPQTDYSQTKTALDSSTVGPLGLGTNRSLTKSTCHPFASNSSPLRPGSLAGFKQRDRSFMLDLSPVSDAEKDSDASSSEPNTPEQSAAASTSPQPPSRSGRWLQSCRLRLTTAPLHMLPSPTSAMARLNVSATSPGSETPPSPLSASKPPVDSQDNELPFNGFPTTSLDKLNFTPCYVQAPVTQSQTHTKTGAIKRPISATISEAKPTEPTSPMSVSSLGSPTGSLLSVGSPTGCIPAKIALRSRDGRGWRGEESSETGSGGSSDLVSPMSISSQSSNSSGGSNMASPTTTSTATTAANISAAAAAVATTTKVVLRSRDRSKCNTVRPNSIAFSTYPTFDLAAEGGDSTSSPSTSASHTSHDDSSEAYLSHSSKKLRPNGVSSEPTSERKFRWGRYSEREVYRQITAAMENAMLRTQVYEASRKARSLDDILSGSSESESGSVCHCSVFNQVPQRCGIPVGLDHFSPSQCRCGTTTEPYQSNSSISSGGSHSSLHGSMEIIQVS</sequence>
<dbReference type="InterPro" id="IPR000387">
    <property type="entry name" value="Tyr_Pase_dom"/>
</dbReference>
<dbReference type="CDD" id="cd01446">
    <property type="entry name" value="DSP_MapKP"/>
    <property type="match status" value="1"/>
</dbReference>
<name>A0AAN9GIJ8_9CAEN</name>
<feature type="compositionally biased region" description="Low complexity" evidence="7">
    <location>
        <begin position="339"/>
        <end position="349"/>
    </location>
</feature>
<feature type="region of interest" description="Disordered" evidence="7">
    <location>
        <begin position="863"/>
        <end position="908"/>
    </location>
</feature>
<evidence type="ECO:0000256" key="6">
    <source>
        <dbReference type="ARBA" id="ARBA00023242"/>
    </source>
</evidence>
<feature type="region of interest" description="Disordered" evidence="7">
    <location>
        <begin position="327"/>
        <end position="390"/>
    </location>
</feature>
<dbReference type="InterPro" id="IPR000340">
    <property type="entry name" value="Dual-sp_phosphatase_cat-dom"/>
</dbReference>
<dbReference type="GO" id="GO:0043409">
    <property type="term" value="P:negative regulation of MAPK cascade"/>
    <property type="evidence" value="ECO:0007669"/>
    <property type="project" value="TreeGrafter"/>
</dbReference>
<feature type="domain" description="Rhodanese" evidence="10">
    <location>
        <begin position="43"/>
        <end position="156"/>
    </location>
</feature>
<reference evidence="11 12" key="1">
    <citation type="submission" date="2024-02" db="EMBL/GenBank/DDBJ databases">
        <title>Chromosome-scale genome assembly of the rough periwinkle Littorina saxatilis.</title>
        <authorList>
            <person name="De Jode A."/>
            <person name="Faria R."/>
            <person name="Formenti G."/>
            <person name="Sims Y."/>
            <person name="Smith T.P."/>
            <person name="Tracey A."/>
            <person name="Wood J.M.D."/>
            <person name="Zagrodzka Z.B."/>
            <person name="Johannesson K."/>
            <person name="Butlin R.K."/>
            <person name="Leder E.H."/>
        </authorList>
    </citation>
    <scope>NUCLEOTIDE SEQUENCE [LARGE SCALE GENOMIC DNA]</scope>
    <source>
        <strain evidence="11">Snail1</strain>
        <tissue evidence="11">Muscle</tissue>
    </source>
</reference>
<dbReference type="Pfam" id="PF00581">
    <property type="entry name" value="Rhodanese"/>
    <property type="match status" value="1"/>
</dbReference>
<dbReference type="SMART" id="SM00404">
    <property type="entry name" value="PTPc_motif"/>
    <property type="match status" value="1"/>
</dbReference>
<dbReference type="InterPro" id="IPR029021">
    <property type="entry name" value="Prot-tyrosine_phosphatase-like"/>
</dbReference>
<feature type="region of interest" description="Disordered" evidence="7">
    <location>
        <begin position="819"/>
        <end position="847"/>
    </location>
</feature>
<dbReference type="GO" id="GO:0008330">
    <property type="term" value="F:protein tyrosine/threonine phosphatase activity"/>
    <property type="evidence" value="ECO:0007669"/>
    <property type="project" value="TreeGrafter"/>
</dbReference>
<dbReference type="PRINTS" id="PR01764">
    <property type="entry name" value="MAPKPHPHTASE"/>
</dbReference>
<feature type="region of interest" description="Disordered" evidence="7">
    <location>
        <begin position="961"/>
        <end position="1006"/>
    </location>
</feature>
<dbReference type="InterPro" id="IPR003595">
    <property type="entry name" value="Tyr_Pase_cat"/>
</dbReference>
<feature type="compositionally biased region" description="Low complexity" evidence="7">
    <location>
        <begin position="692"/>
        <end position="709"/>
    </location>
</feature>
<keyword evidence="4" id="KW-0378">Hydrolase</keyword>
<dbReference type="EMBL" id="JBAMIC010000004">
    <property type="protein sequence ID" value="KAK7108110.1"/>
    <property type="molecule type" value="Genomic_DNA"/>
</dbReference>
<dbReference type="InterPro" id="IPR016130">
    <property type="entry name" value="Tyr_Pase_AS"/>
</dbReference>
<dbReference type="SMART" id="SM00195">
    <property type="entry name" value="DSPc"/>
    <property type="match status" value="1"/>
</dbReference>
<dbReference type="PROSITE" id="PS00383">
    <property type="entry name" value="TYR_PHOSPHATASE_1"/>
    <property type="match status" value="1"/>
</dbReference>
<dbReference type="EC" id="3.1.3.48" evidence="3"/>
<dbReference type="FunFam" id="3.90.190.10:FF:000208">
    <property type="entry name" value="Vh5 dual specificity phosphatase, putative"/>
    <property type="match status" value="1"/>
</dbReference>
<dbReference type="Gene3D" id="3.90.190.10">
    <property type="entry name" value="Protein tyrosine phosphatase superfamily"/>
    <property type="match status" value="1"/>
</dbReference>
<dbReference type="InterPro" id="IPR001763">
    <property type="entry name" value="Rhodanese-like_dom"/>
</dbReference>
<dbReference type="PANTHER" id="PTHR10159:SF533">
    <property type="entry name" value="TYROSINE-PROTEIN PHOSPHATASE VHP-1"/>
    <property type="match status" value="1"/>
</dbReference>
<evidence type="ECO:0000256" key="7">
    <source>
        <dbReference type="SAM" id="MobiDB-lite"/>
    </source>
</evidence>
<keyword evidence="12" id="KW-1185">Reference proteome</keyword>
<dbReference type="PROSITE" id="PS50056">
    <property type="entry name" value="TYR_PHOSPHATASE_2"/>
    <property type="match status" value="1"/>
</dbReference>
<comment type="similarity">
    <text evidence="2">Belongs to the protein-tyrosine phosphatase family. Non-receptor class dual specificity subfamily.</text>
</comment>
<dbReference type="FunFam" id="3.40.250.10:FF:000020">
    <property type="entry name" value="Dual specificity protein phosphatase 8"/>
    <property type="match status" value="1"/>
</dbReference>
<evidence type="ECO:0000259" key="9">
    <source>
        <dbReference type="PROSITE" id="PS50056"/>
    </source>
</evidence>
<feature type="compositionally biased region" description="Low complexity" evidence="7">
    <location>
        <begin position="832"/>
        <end position="847"/>
    </location>
</feature>
<dbReference type="GO" id="GO:0033550">
    <property type="term" value="F:MAP kinase tyrosine phosphatase activity"/>
    <property type="evidence" value="ECO:0007669"/>
    <property type="project" value="TreeGrafter"/>
</dbReference>
<dbReference type="Pfam" id="PF00782">
    <property type="entry name" value="DSPc"/>
    <property type="match status" value="1"/>
</dbReference>
<evidence type="ECO:0000256" key="2">
    <source>
        <dbReference type="ARBA" id="ARBA00008601"/>
    </source>
</evidence>
<keyword evidence="5" id="KW-0904">Protein phosphatase</keyword>
<feature type="compositionally biased region" description="Low complexity" evidence="7">
    <location>
        <begin position="1098"/>
        <end position="1113"/>
    </location>
</feature>
<feature type="region of interest" description="Disordered" evidence="7">
    <location>
        <begin position="747"/>
        <end position="770"/>
    </location>
</feature>
<feature type="region of interest" description="Disordered" evidence="7">
    <location>
        <begin position="415"/>
        <end position="506"/>
    </location>
</feature>
<evidence type="ECO:0000313" key="11">
    <source>
        <dbReference type="EMBL" id="KAK7108110.1"/>
    </source>
</evidence>
<gene>
    <name evidence="11" type="ORF">V1264_015904</name>
</gene>
<feature type="domain" description="Tyrosine-protein phosphatase" evidence="8">
    <location>
        <begin position="182"/>
        <end position="324"/>
    </location>
</feature>
<feature type="domain" description="Tyrosine specific protein phosphatases" evidence="9">
    <location>
        <begin position="251"/>
        <end position="305"/>
    </location>
</feature>
<feature type="compositionally biased region" description="Low complexity" evidence="7">
    <location>
        <begin position="885"/>
        <end position="908"/>
    </location>
</feature>
<dbReference type="InterPro" id="IPR020422">
    <property type="entry name" value="TYR_PHOSPHATASE_DUAL_dom"/>
</dbReference>
<dbReference type="SUPFAM" id="SSF52799">
    <property type="entry name" value="(Phosphotyrosine protein) phosphatases II"/>
    <property type="match status" value="1"/>
</dbReference>
<evidence type="ECO:0000256" key="1">
    <source>
        <dbReference type="ARBA" id="ARBA00004123"/>
    </source>
</evidence>
<dbReference type="GO" id="GO:0017017">
    <property type="term" value="F:MAP kinase tyrosine/serine/threonine phosphatase activity"/>
    <property type="evidence" value="ECO:0007669"/>
    <property type="project" value="InterPro"/>
</dbReference>
<dbReference type="PANTHER" id="PTHR10159">
    <property type="entry name" value="DUAL SPECIFICITY PROTEIN PHOSPHATASE"/>
    <property type="match status" value="1"/>
</dbReference>
<dbReference type="PROSITE" id="PS50054">
    <property type="entry name" value="TYR_PHOSPHATASE_DUAL"/>
    <property type="match status" value="1"/>
</dbReference>
<evidence type="ECO:0000256" key="4">
    <source>
        <dbReference type="ARBA" id="ARBA00022801"/>
    </source>
</evidence>
<feature type="compositionally biased region" description="Low complexity" evidence="7">
    <location>
        <begin position="964"/>
        <end position="975"/>
    </location>
</feature>
<dbReference type="SUPFAM" id="SSF52821">
    <property type="entry name" value="Rhodanese/Cell cycle control phosphatase"/>
    <property type="match status" value="1"/>
</dbReference>